<reference evidence="2" key="1">
    <citation type="submission" date="2019-08" db="EMBL/GenBank/DDBJ databases">
        <authorList>
            <person name="Kucharzyk K."/>
            <person name="Murdoch R.W."/>
            <person name="Higgins S."/>
            <person name="Loffler F."/>
        </authorList>
    </citation>
    <scope>NUCLEOTIDE SEQUENCE</scope>
</reference>
<comment type="caution">
    <text evidence="2">The sequence shown here is derived from an EMBL/GenBank/DDBJ whole genome shotgun (WGS) entry which is preliminary data.</text>
</comment>
<sequence length="49" mass="5762">MHTDVLFYVFMENIFEMYLISVKDKSKIKTKILAQGQTDTGFLENFVVK</sequence>
<name>A0A645AN78_9ZZZZ</name>
<gene>
    <name evidence="2" type="ORF">SDC9_101275</name>
</gene>
<dbReference type="EMBL" id="VSSQ01014829">
    <property type="protein sequence ID" value="MPM54497.1"/>
    <property type="molecule type" value="Genomic_DNA"/>
</dbReference>
<feature type="transmembrane region" description="Helical" evidence="1">
    <location>
        <begin position="6"/>
        <end position="22"/>
    </location>
</feature>
<organism evidence="2">
    <name type="scientific">bioreactor metagenome</name>
    <dbReference type="NCBI Taxonomy" id="1076179"/>
    <lineage>
        <taxon>unclassified sequences</taxon>
        <taxon>metagenomes</taxon>
        <taxon>ecological metagenomes</taxon>
    </lineage>
</organism>
<proteinExistence type="predicted"/>
<keyword evidence="1" id="KW-0472">Membrane</keyword>
<keyword evidence="1" id="KW-0812">Transmembrane</keyword>
<protein>
    <submittedName>
        <fullName evidence="2">Uncharacterized protein</fullName>
    </submittedName>
</protein>
<accession>A0A645AN78</accession>
<evidence type="ECO:0000313" key="2">
    <source>
        <dbReference type="EMBL" id="MPM54497.1"/>
    </source>
</evidence>
<evidence type="ECO:0000256" key="1">
    <source>
        <dbReference type="SAM" id="Phobius"/>
    </source>
</evidence>
<dbReference type="AlphaFoldDB" id="A0A645AN78"/>
<keyword evidence="1" id="KW-1133">Transmembrane helix</keyword>